<keyword evidence="11 16" id="KW-0067">ATP-binding</keyword>
<name>A0A7W7XZV9_9GAMM</name>
<dbReference type="UniPathway" id="UPA00241">
    <property type="reaction ID" value="UER00352"/>
</dbReference>
<feature type="binding site" evidence="16">
    <location>
        <begin position="6"/>
        <end position="13"/>
    </location>
    <ligand>
        <name>ATP</name>
        <dbReference type="ChEBI" id="CHEBI:30616"/>
    </ligand>
</feature>
<comment type="function">
    <text evidence="16">Catalyzes the phosphorylation of pantothenate (Pan), the first step in CoA biosynthesis.</text>
</comment>
<dbReference type="RefSeq" id="WP_183948052.1">
    <property type="nucleotide sequence ID" value="NZ_JACHHX010000007.1"/>
</dbReference>
<dbReference type="GO" id="GO:0005524">
    <property type="term" value="F:ATP binding"/>
    <property type="evidence" value="ECO:0007669"/>
    <property type="project" value="UniProtKB-UniRule"/>
</dbReference>
<dbReference type="PANTHER" id="PTHR34265:SF1">
    <property type="entry name" value="TYPE III PANTOTHENATE KINASE"/>
    <property type="match status" value="1"/>
</dbReference>
<comment type="caution">
    <text evidence="16">Lacks conserved residue(s) required for the propagation of feature annotation.</text>
</comment>
<dbReference type="GO" id="GO:0005737">
    <property type="term" value="C:cytoplasm"/>
    <property type="evidence" value="ECO:0007669"/>
    <property type="project" value="UniProtKB-SubCell"/>
</dbReference>
<dbReference type="GO" id="GO:0004594">
    <property type="term" value="F:pantothenate kinase activity"/>
    <property type="evidence" value="ECO:0007669"/>
    <property type="project" value="UniProtKB-UniRule"/>
</dbReference>
<keyword evidence="12 16" id="KW-0630">Potassium</keyword>
<organism evidence="17 18">
    <name type="scientific">Rehaibacterium terrae</name>
    <dbReference type="NCBI Taxonomy" id="1341696"/>
    <lineage>
        <taxon>Bacteria</taxon>
        <taxon>Pseudomonadati</taxon>
        <taxon>Pseudomonadota</taxon>
        <taxon>Gammaproteobacteria</taxon>
        <taxon>Lysobacterales</taxon>
        <taxon>Lysobacteraceae</taxon>
        <taxon>Rehaibacterium</taxon>
    </lineage>
</organism>
<comment type="subunit">
    <text evidence="5 16">Homodimer.</text>
</comment>
<keyword evidence="8 16" id="KW-0808">Transferase</keyword>
<feature type="active site" description="Proton acceptor" evidence="16">
    <location>
        <position position="102"/>
    </location>
</feature>
<comment type="subcellular location">
    <subcellularLocation>
        <location evidence="3 16">Cytoplasm</location>
    </subcellularLocation>
</comment>
<keyword evidence="7 16" id="KW-0963">Cytoplasm</keyword>
<evidence type="ECO:0000313" key="18">
    <source>
        <dbReference type="Proteomes" id="UP000519004"/>
    </source>
</evidence>
<dbReference type="GO" id="GO:0015937">
    <property type="term" value="P:coenzyme A biosynthetic process"/>
    <property type="evidence" value="ECO:0007669"/>
    <property type="project" value="UniProtKB-UniRule"/>
</dbReference>
<protein>
    <recommendedName>
        <fullName evidence="15 16">Type III pantothenate kinase</fullName>
        <ecNumber evidence="6 16">2.7.1.33</ecNumber>
    </recommendedName>
    <alternativeName>
        <fullName evidence="16">PanK-III</fullName>
    </alternativeName>
    <alternativeName>
        <fullName evidence="16">Pantothenic acid kinase</fullName>
    </alternativeName>
</protein>
<dbReference type="Proteomes" id="UP000519004">
    <property type="component" value="Unassembled WGS sequence"/>
</dbReference>
<feature type="binding site" evidence="16">
    <location>
        <position position="174"/>
    </location>
    <ligand>
        <name>substrate</name>
    </ligand>
</feature>
<keyword evidence="13 16" id="KW-0173">Coenzyme A biosynthesis</keyword>
<evidence type="ECO:0000256" key="4">
    <source>
        <dbReference type="ARBA" id="ARBA00005225"/>
    </source>
</evidence>
<dbReference type="Gene3D" id="3.30.420.40">
    <property type="match status" value="2"/>
</dbReference>
<dbReference type="Pfam" id="PF03309">
    <property type="entry name" value="Pan_kinase"/>
    <property type="match status" value="1"/>
</dbReference>
<dbReference type="CDD" id="cd24015">
    <property type="entry name" value="ASKHA_NBD_PanK-III"/>
    <property type="match status" value="1"/>
</dbReference>
<evidence type="ECO:0000256" key="15">
    <source>
        <dbReference type="ARBA" id="ARBA00040883"/>
    </source>
</evidence>
<keyword evidence="18" id="KW-1185">Reference proteome</keyword>
<evidence type="ECO:0000256" key="14">
    <source>
        <dbReference type="ARBA" id="ARBA00038036"/>
    </source>
</evidence>
<dbReference type="NCBIfam" id="TIGR00671">
    <property type="entry name" value="baf"/>
    <property type="match status" value="1"/>
</dbReference>
<keyword evidence="9 16" id="KW-0547">Nucleotide-binding</keyword>
<comment type="caution">
    <text evidence="17">The sequence shown here is derived from an EMBL/GenBank/DDBJ whole genome shotgun (WGS) entry which is preliminary data.</text>
</comment>
<evidence type="ECO:0000256" key="1">
    <source>
        <dbReference type="ARBA" id="ARBA00001206"/>
    </source>
</evidence>
<comment type="similarity">
    <text evidence="14 16">Belongs to the type III pantothenate kinase family.</text>
</comment>
<feature type="binding site" evidence="16">
    <location>
        <position position="93"/>
    </location>
    <ligand>
        <name>substrate</name>
    </ligand>
</feature>
<evidence type="ECO:0000256" key="2">
    <source>
        <dbReference type="ARBA" id="ARBA00001958"/>
    </source>
</evidence>
<sequence>MTWLFDLGNTRLKWARFDDGGLREHGALAHGEPGFEHALDACLAELPRAERALLASVAGEDLAARVAALAARHGVPCERVHTQSEFAGLRIAYAEPARLGVDRFLALLGAHRRGPGPWLIVGVGTALTVDLLADGEHLGGLIAPSPALMREMLASRVPALDVAGGERVDFARCTEDALAGGTVGAALGLIERSHARASECLGTTPALLIAGGGGDSLLAALRVPAEAAPDLVLEGLAVRAAVTG</sequence>
<evidence type="ECO:0000256" key="9">
    <source>
        <dbReference type="ARBA" id="ARBA00022741"/>
    </source>
</evidence>
<dbReference type="HAMAP" id="MF_01274">
    <property type="entry name" value="Pantothen_kinase_3"/>
    <property type="match status" value="1"/>
</dbReference>
<evidence type="ECO:0000256" key="11">
    <source>
        <dbReference type="ARBA" id="ARBA00022840"/>
    </source>
</evidence>
<evidence type="ECO:0000256" key="12">
    <source>
        <dbReference type="ARBA" id="ARBA00022958"/>
    </source>
</evidence>
<comment type="pathway">
    <text evidence="4 16">Cofactor biosynthesis; coenzyme A biosynthesis; CoA from (R)-pantothenate: step 1/5.</text>
</comment>
<dbReference type="AlphaFoldDB" id="A0A7W7XZV9"/>
<dbReference type="SUPFAM" id="SSF53067">
    <property type="entry name" value="Actin-like ATPase domain"/>
    <property type="match status" value="2"/>
</dbReference>
<comment type="catalytic activity">
    <reaction evidence="1 16">
        <text>(R)-pantothenate + ATP = (R)-4'-phosphopantothenate + ADP + H(+)</text>
        <dbReference type="Rhea" id="RHEA:16373"/>
        <dbReference type="ChEBI" id="CHEBI:10986"/>
        <dbReference type="ChEBI" id="CHEBI:15378"/>
        <dbReference type="ChEBI" id="CHEBI:29032"/>
        <dbReference type="ChEBI" id="CHEBI:30616"/>
        <dbReference type="ChEBI" id="CHEBI:456216"/>
        <dbReference type="EC" id="2.7.1.33"/>
    </reaction>
</comment>
<dbReference type="InterPro" id="IPR043129">
    <property type="entry name" value="ATPase_NBD"/>
</dbReference>
<evidence type="ECO:0000256" key="8">
    <source>
        <dbReference type="ARBA" id="ARBA00022679"/>
    </source>
</evidence>
<gene>
    <name evidence="16" type="primary">coaX</name>
    <name evidence="17" type="ORF">HNQ58_001256</name>
</gene>
<dbReference type="InterPro" id="IPR004619">
    <property type="entry name" value="Type_III_PanK"/>
</dbReference>
<evidence type="ECO:0000256" key="6">
    <source>
        <dbReference type="ARBA" id="ARBA00012102"/>
    </source>
</evidence>
<dbReference type="EMBL" id="JACHHX010000007">
    <property type="protein sequence ID" value="MBB5015358.1"/>
    <property type="molecule type" value="Genomic_DNA"/>
</dbReference>
<proteinExistence type="inferred from homology"/>
<dbReference type="EC" id="2.7.1.33" evidence="6 16"/>
<evidence type="ECO:0000256" key="16">
    <source>
        <dbReference type="HAMAP-Rule" id="MF_01274"/>
    </source>
</evidence>
<comment type="cofactor">
    <cofactor evidence="2">
        <name>K(+)</name>
        <dbReference type="ChEBI" id="CHEBI:29103"/>
    </cofactor>
</comment>
<keyword evidence="10 16" id="KW-0418">Kinase</keyword>
<evidence type="ECO:0000256" key="10">
    <source>
        <dbReference type="ARBA" id="ARBA00022777"/>
    </source>
</evidence>
<feature type="binding site" evidence="16">
    <location>
        <begin position="100"/>
        <end position="103"/>
    </location>
    <ligand>
        <name>substrate</name>
    </ligand>
</feature>
<accession>A0A7W7XZV9</accession>
<comment type="cofactor">
    <cofactor evidence="16">
        <name>NH4(+)</name>
        <dbReference type="ChEBI" id="CHEBI:28938"/>
    </cofactor>
    <cofactor evidence="16">
        <name>K(+)</name>
        <dbReference type="ChEBI" id="CHEBI:29103"/>
    </cofactor>
    <text evidence="16">A monovalent cation. Ammonium or potassium.</text>
</comment>
<evidence type="ECO:0000313" key="17">
    <source>
        <dbReference type="EMBL" id="MBB5015358.1"/>
    </source>
</evidence>
<dbReference type="PANTHER" id="PTHR34265">
    <property type="entry name" value="TYPE III PANTOTHENATE KINASE"/>
    <property type="match status" value="1"/>
</dbReference>
<evidence type="ECO:0000256" key="7">
    <source>
        <dbReference type="ARBA" id="ARBA00022490"/>
    </source>
</evidence>
<evidence type="ECO:0000256" key="3">
    <source>
        <dbReference type="ARBA" id="ARBA00004496"/>
    </source>
</evidence>
<evidence type="ECO:0000256" key="5">
    <source>
        <dbReference type="ARBA" id="ARBA00011738"/>
    </source>
</evidence>
<evidence type="ECO:0000256" key="13">
    <source>
        <dbReference type="ARBA" id="ARBA00022993"/>
    </source>
</evidence>
<reference evidence="17 18" key="1">
    <citation type="submission" date="2020-08" db="EMBL/GenBank/DDBJ databases">
        <title>Genomic Encyclopedia of Type Strains, Phase IV (KMG-IV): sequencing the most valuable type-strain genomes for metagenomic binning, comparative biology and taxonomic classification.</title>
        <authorList>
            <person name="Goeker M."/>
        </authorList>
    </citation>
    <scope>NUCLEOTIDE SEQUENCE [LARGE SCALE GENOMIC DNA]</scope>
    <source>
        <strain evidence="17 18">DSM 25897</strain>
    </source>
</reference>
<feature type="binding site" evidence="16">
    <location>
        <position position="125"/>
    </location>
    <ligand>
        <name>ATP</name>
        <dbReference type="ChEBI" id="CHEBI:30616"/>
    </ligand>
</feature>